<keyword evidence="1" id="KW-0378">Hydrolase</keyword>
<keyword evidence="1" id="KW-0347">Helicase</keyword>
<dbReference type="EMBL" id="PP179320">
    <property type="protein sequence ID" value="XAI70280.1"/>
    <property type="molecule type" value="Genomic_DNA"/>
</dbReference>
<keyword evidence="1" id="KW-0547">Nucleotide-binding</keyword>
<dbReference type="GO" id="GO:0004386">
    <property type="term" value="F:helicase activity"/>
    <property type="evidence" value="ECO:0007669"/>
    <property type="project" value="UniProtKB-KW"/>
</dbReference>
<protein>
    <submittedName>
        <fullName evidence="1">DNA helicase</fullName>
    </submittedName>
</protein>
<dbReference type="SUPFAM" id="SSF52540">
    <property type="entry name" value="P-loop containing nucleoside triphosphate hydrolases"/>
    <property type="match status" value="1"/>
</dbReference>
<organism evidence="1">
    <name type="scientific">Pseudomonas phage Drael01</name>
    <dbReference type="NCBI Taxonomy" id="3138533"/>
    <lineage>
        <taxon>Viruses</taxon>
    </lineage>
</organism>
<sequence length="432" mass="47506">MELNILAALANKKRLKNLRPLVPGSMINPNTAAMLAWFDAFFLAFPEATSIDVDAFISFIKLRSKKADPDQLAITLHLAEQLRRPVPDDVIKGIVSTLHELDLSGRAGALLTKYDEGDDLELSYELLMMATKARAAITEGSKPKWESGSILDSLLGDSDEGGLQWDSFDILRDVLKGLQPGDNVGLAAPTDQGKTSLLCWLVVHFQRQAAKLARSANEAVASIYRGRPTLLLINEGTAARVRNRLYGTAVQQERDVLIEWARSGKLEAEFEKQMGGLDMVRCVNVHGKNMAEVYRIIEEHNPHLVVSDMTGRIKATSNKSGGANDIGQLEEVWDEFRQGAAILKYAHIGTVQVSAEGFNMLYPPISALQNSKTGIQTTWDLALIMGALTNPDARAYRGLSTPKNKLAKSGQQGFQQFQVWFDPGKNEWSTGS</sequence>
<dbReference type="Pfam" id="PF13481">
    <property type="entry name" value="AAA_25"/>
    <property type="match status" value="1"/>
</dbReference>
<reference evidence="1" key="1">
    <citation type="journal article" date="2024" name="J. Gen. Virol.">
        <title>Novel phages of Pseudomonas syringae unveil numerous potential auxiliary metabolic genes.</title>
        <authorList>
            <person name="Feltin C."/>
            <person name="Garneau J.R."/>
            <person name="Morris C.E."/>
            <person name="Berard A."/>
            <person name="Torres-Barcelo C."/>
        </authorList>
    </citation>
    <scope>NUCLEOTIDE SEQUENCE</scope>
</reference>
<dbReference type="InterPro" id="IPR027417">
    <property type="entry name" value="P-loop_NTPase"/>
</dbReference>
<evidence type="ECO:0000313" key="1">
    <source>
        <dbReference type="EMBL" id="XAI70280.1"/>
    </source>
</evidence>
<gene>
    <name evidence="1" type="ORF">Drael01_00050</name>
</gene>
<keyword evidence="1" id="KW-0067">ATP-binding</keyword>
<name>A0AAU6W0R2_9VIRU</name>
<dbReference type="Gene3D" id="3.40.50.300">
    <property type="entry name" value="P-loop containing nucleotide triphosphate hydrolases"/>
    <property type="match status" value="1"/>
</dbReference>
<accession>A0AAU6W0R2</accession>
<proteinExistence type="predicted"/>